<protein>
    <submittedName>
        <fullName evidence="5">1-acyl-sn-glycerol-3-phosphate acyltransferase</fullName>
    </submittedName>
</protein>
<evidence type="ECO:0000313" key="5">
    <source>
        <dbReference type="EMBL" id="PWE28609.1"/>
    </source>
</evidence>
<proteinExistence type="predicted"/>
<dbReference type="InterPro" id="IPR002123">
    <property type="entry name" value="Plipid/glycerol_acylTrfase"/>
</dbReference>
<dbReference type="RefSeq" id="WP_109533470.1">
    <property type="nucleotide sequence ID" value="NZ_CAXPUO010000041.1"/>
</dbReference>
<dbReference type="AlphaFoldDB" id="A0A2U2C9S3"/>
<dbReference type="SMART" id="SM00563">
    <property type="entry name" value="PlsC"/>
    <property type="match status" value="1"/>
</dbReference>
<sequence length="230" mass="25147">MTTDTAPGKPLLPAPRPTGPSRFAARICGHALVLFARAITAVHAEWRGVAPTPRQRVYFANHVSNADMPMIWTVLPPHLRKQTRPVAAADYWLTSRLRAFAGAGIFRAVLIDRRPEARSEDPMAAINQALDAGDSLIIFPEGLRNQGPEPLQKFKSGLYSIAQSHPGVELVPTWIANLNSVMPKGEIIPLPLMCSIIFGEPVALREGEERRAFLDRAAAALLALKPEDPE</sequence>
<keyword evidence="2 5" id="KW-0808">Transferase</keyword>
<dbReference type="GeneID" id="94365522"/>
<feature type="domain" description="Phospholipid/glycerol acyltransferase" evidence="4">
    <location>
        <begin position="56"/>
        <end position="178"/>
    </location>
</feature>
<dbReference type="GO" id="GO:0006654">
    <property type="term" value="P:phosphatidic acid biosynthetic process"/>
    <property type="evidence" value="ECO:0007669"/>
    <property type="project" value="TreeGrafter"/>
</dbReference>
<evidence type="ECO:0000256" key="3">
    <source>
        <dbReference type="ARBA" id="ARBA00023315"/>
    </source>
</evidence>
<comment type="pathway">
    <text evidence="1">Lipid metabolism.</text>
</comment>
<dbReference type="PANTHER" id="PTHR10434:SF11">
    <property type="entry name" value="1-ACYL-SN-GLYCEROL-3-PHOSPHATE ACYLTRANSFERASE"/>
    <property type="match status" value="1"/>
</dbReference>
<reference evidence="5 6" key="1">
    <citation type="submission" date="2018-05" db="EMBL/GenBank/DDBJ databases">
        <title>Pararhodobacter marina sp. nov., isolated from deep-sea water of the Indian Ocean.</title>
        <authorList>
            <person name="Lai Q.Sr."/>
            <person name="Liu X."/>
            <person name="Shao Z."/>
        </authorList>
    </citation>
    <scope>NUCLEOTIDE SEQUENCE [LARGE SCALE GENOMIC DNA]</scope>
    <source>
        <strain evidence="5 6">CIC4N-9</strain>
    </source>
</reference>
<evidence type="ECO:0000256" key="1">
    <source>
        <dbReference type="ARBA" id="ARBA00005189"/>
    </source>
</evidence>
<evidence type="ECO:0000259" key="4">
    <source>
        <dbReference type="SMART" id="SM00563"/>
    </source>
</evidence>
<dbReference type="CDD" id="cd07989">
    <property type="entry name" value="LPLAT_AGPAT-like"/>
    <property type="match status" value="1"/>
</dbReference>
<dbReference type="OrthoDB" id="9808424at2"/>
<dbReference type="Pfam" id="PF01553">
    <property type="entry name" value="Acyltransferase"/>
    <property type="match status" value="1"/>
</dbReference>
<keyword evidence="3 5" id="KW-0012">Acyltransferase</keyword>
<dbReference type="SUPFAM" id="SSF69593">
    <property type="entry name" value="Glycerol-3-phosphate (1)-acyltransferase"/>
    <property type="match status" value="1"/>
</dbReference>
<evidence type="ECO:0000256" key="2">
    <source>
        <dbReference type="ARBA" id="ARBA00022679"/>
    </source>
</evidence>
<keyword evidence="6" id="KW-1185">Reference proteome</keyword>
<name>A0A2U2C9S3_9RHOB</name>
<organism evidence="5 6">
    <name type="scientific">Pararhodobacter marinus</name>
    <dbReference type="NCBI Taxonomy" id="2184063"/>
    <lineage>
        <taxon>Bacteria</taxon>
        <taxon>Pseudomonadati</taxon>
        <taxon>Pseudomonadota</taxon>
        <taxon>Alphaproteobacteria</taxon>
        <taxon>Rhodobacterales</taxon>
        <taxon>Paracoccaceae</taxon>
        <taxon>Pararhodobacter</taxon>
    </lineage>
</organism>
<dbReference type="PANTHER" id="PTHR10434">
    <property type="entry name" value="1-ACYL-SN-GLYCEROL-3-PHOSPHATE ACYLTRANSFERASE"/>
    <property type="match status" value="1"/>
</dbReference>
<gene>
    <name evidence="5" type="ORF">C4N9_11525</name>
</gene>
<dbReference type="GO" id="GO:0003841">
    <property type="term" value="F:1-acylglycerol-3-phosphate O-acyltransferase activity"/>
    <property type="evidence" value="ECO:0007669"/>
    <property type="project" value="TreeGrafter"/>
</dbReference>
<accession>A0A2U2C9S3</accession>
<comment type="caution">
    <text evidence="5">The sequence shown here is derived from an EMBL/GenBank/DDBJ whole genome shotgun (WGS) entry which is preliminary data.</text>
</comment>
<dbReference type="EMBL" id="QEYD01000006">
    <property type="protein sequence ID" value="PWE28609.1"/>
    <property type="molecule type" value="Genomic_DNA"/>
</dbReference>
<evidence type="ECO:0000313" key="6">
    <source>
        <dbReference type="Proteomes" id="UP000244940"/>
    </source>
</evidence>
<dbReference type="Proteomes" id="UP000244940">
    <property type="component" value="Unassembled WGS sequence"/>
</dbReference>